<reference evidence="2" key="1">
    <citation type="journal article" date="2019" name="Int. J. Syst. Evol. Microbiol.">
        <title>The Global Catalogue of Microorganisms (GCM) 10K type strain sequencing project: providing services to taxonomists for standard genome sequencing and annotation.</title>
        <authorList>
            <consortium name="The Broad Institute Genomics Platform"/>
            <consortium name="The Broad Institute Genome Sequencing Center for Infectious Disease"/>
            <person name="Wu L."/>
            <person name="Ma J."/>
        </authorList>
    </citation>
    <scope>NUCLEOTIDE SEQUENCE [LARGE SCALE GENOMIC DNA]</scope>
    <source>
        <strain evidence="2">KCTC 32465</strain>
    </source>
</reference>
<evidence type="ECO:0000313" key="1">
    <source>
        <dbReference type="EMBL" id="GHA53312.1"/>
    </source>
</evidence>
<dbReference type="Proteomes" id="UP000634455">
    <property type="component" value="Unassembled WGS sequence"/>
</dbReference>
<proteinExistence type="predicted"/>
<dbReference type="Pfam" id="PF02620">
    <property type="entry name" value="YceD"/>
    <property type="match status" value="1"/>
</dbReference>
<name>A0ABQ3D543_9RHOB</name>
<dbReference type="EMBL" id="BMZF01000004">
    <property type="protein sequence ID" value="GHA53312.1"/>
    <property type="molecule type" value="Genomic_DNA"/>
</dbReference>
<evidence type="ECO:0008006" key="3">
    <source>
        <dbReference type="Google" id="ProtNLM"/>
    </source>
</evidence>
<organism evidence="1 2">
    <name type="scientific">Paramylibacter ulvae</name>
    <dbReference type="NCBI Taxonomy" id="1651968"/>
    <lineage>
        <taxon>Bacteria</taxon>
        <taxon>Pseudomonadati</taxon>
        <taxon>Pseudomonadota</taxon>
        <taxon>Alphaproteobacteria</taxon>
        <taxon>Rhodobacterales</taxon>
        <taxon>Paracoccaceae</taxon>
        <taxon>Paramylibacter</taxon>
    </lineage>
</organism>
<sequence>MTKKNMTKNQPKIHNAPVVAVSDLPNNGEYRFALEFSAEQLAQIIQDLELVDLTKLSFDGTIKAAGRDSWTLNAKLGASVVQSCVITLTPVKTRIDETILRDFIPDDQNYEEDSVSEMDENVETEPLGSEIDLFSIASEVIALNLPPYPQVAGASLENAVFTEPGKDAMTDDDAKPFASLASLKDKLSK</sequence>
<comment type="caution">
    <text evidence="1">The sequence shown here is derived from an EMBL/GenBank/DDBJ whole genome shotgun (WGS) entry which is preliminary data.</text>
</comment>
<accession>A0ABQ3D543</accession>
<gene>
    <name evidence="1" type="ORF">GCM10008927_18880</name>
</gene>
<evidence type="ECO:0000313" key="2">
    <source>
        <dbReference type="Proteomes" id="UP000634455"/>
    </source>
</evidence>
<keyword evidence="2" id="KW-1185">Reference proteome</keyword>
<dbReference type="InterPro" id="IPR003772">
    <property type="entry name" value="YceD"/>
</dbReference>
<protein>
    <recommendedName>
        <fullName evidence="3">DUF177 domain-containing protein</fullName>
    </recommendedName>
</protein>